<sequence length="95" mass="10161">MLKRLLLSAALVAAALIAPAAFGPATASTVAAASASAGNSTAACSYRRDGLVWRCITPGAYCPKAARTKYGYAKVTNRRYKCSVYSNGQWRWKRL</sequence>
<organism evidence="2 3">
    <name type="scientific">Streptosporangium subroseum</name>
    <dbReference type="NCBI Taxonomy" id="106412"/>
    <lineage>
        <taxon>Bacteria</taxon>
        <taxon>Bacillati</taxon>
        <taxon>Actinomycetota</taxon>
        <taxon>Actinomycetes</taxon>
        <taxon>Streptosporangiales</taxon>
        <taxon>Streptosporangiaceae</taxon>
        <taxon>Streptosporangium</taxon>
    </lineage>
</organism>
<evidence type="ECO:0000313" key="3">
    <source>
        <dbReference type="Proteomes" id="UP000198282"/>
    </source>
</evidence>
<evidence type="ECO:0000313" key="2">
    <source>
        <dbReference type="EMBL" id="SNT64696.1"/>
    </source>
</evidence>
<dbReference type="RefSeq" id="WP_089213882.1">
    <property type="nucleotide sequence ID" value="NZ_FZOD01000131.1"/>
</dbReference>
<keyword evidence="1" id="KW-0732">Signal</keyword>
<name>A0A239PC45_9ACTN</name>
<dbReference type="EMBL" id="FZOD01000131">
    <property type="protein sequence ID" value="SNT64696.1"/>
    <property type="molecule type" value="Genomic_DNA"/>
</dbReference>
<gene>
    <name evidence="2" type="ORF">SAMN05216276_11312</name>
</gene>
<feature type="signal peptide" evidence="1">
    <location>
        <begin position="1"/>
        <end position="20"/>
    </location>
</feature>
<evidence type="ECO:0000256" key="1">
    <source>
        <dbReference type="SAM" id="SignalP"/>
    </source>
</evidence>
<feature type="chain" id="PRO_5039323313" evidence="1">
    <location>
        <begin position="21"/>
        <end position="95"/>
    </location>
</feature>
<dbReference type="OrthoDB" id="3541338at2"/>
<protein>
    <submittedName>
        <fullName evidence="2">Uncharacterized protein</fullName>
    </submittedName>
</protein>
<accession>A0A239PC45</accession>
<proteinExistence type="predicted"/>
<reference evidence="2 3" key="1">
    <citation type="submission" date="2017-06" db="EMBL/GenBank/DDBJ databases">
        <authorList>
            <person name="Kim H.J."/>
            <person name="Triplett B.A."/>
        </authorList>
    </citation>
    <scope>NUCLEOTIDE SEQUENCE [LARGE SCALE GENOMIC DNA]</scope>
    <source>
        <strain evidence="2 3">CGMCC 4.2132</strain>
    </source>
</reference>
<keyword evidence="3" id="KW-1185">Reference proteome</keyword>
<dbReference type="AlphaFoldDB" id="A0A239PC45"/>
<dbReference type="Proteomes" id="UP000198282">
    <property type="component" value="Unassembled WGS sequence"/>
</dbReference>